<reference evidence="1 2" key="2">
    <citation type="submission" date="2020-01" db="EMBL/GenBank/DDBJ databases">
        <title>Microvirga sp. nov., an arsenate reduction bacterium isolated from Tibet hotspring sediments.</title>
        <authorList>
            <person name="Xian W.-D."/>
            <person name="Li W.-J."/>
        </authorList>
    </citation>
    <scope>NUCLEOTIDE SEQUENCE [LARGE SCALE GENOMIC DNA]</scope>
    <source>
        <strain evidence="1 2">KCTC 23863</strain>
    </source>
</reference>
<dbReference type="Proteomes" id="UP000436483">
    <property type="component" value="Unassembled WGS sequence"/>
</dbReference>
<proteinExistence type="predicted"/>
<dbReference type="AlphaFoldDB" id="A0A7X3MSF9"/>
<dbReference type="EMBL" id="WURB01000007">
    <property type="protein sequence ID" value="MXQ12208.1"/>
    <property type="molecule type" value="Genomic_DNA"/>
</dbReference>
<evidence type="ECO:0000313" key="2">
    <source>
        <dbReference type="Proteomes" id="UP000436483"/>
    </source>
</evidence>
<dbReference type="RefSeq" id="WP_160884789.1">
    <property type="nucleotide sequence ID" value="NZ_WURB01000007.1"/>
</dbReference>
<reference evidence="1 2" key="1">
    <citation type="submission" date="2019-12" db="EMBL/GenBank/DDBJ databases">
        <authorList>
            <person name="Yuan C.-G."/>
        </authorList>
    </citation>
    <scope>NUCLEOTIDE SEQUENCE [LARGE SCALE GENOMIC DNA]</scope>
    <source>
        <strain evidence="1 2">KCTC 23863</strain>
    </source>
</reference>
<sequence length="47" mass="5452">MLGLKSNPNALTILGQFEMVHMMRKQQENHARNRQLSLSERFQLLAA</sequence>
<dbReference type="OrthoDB" id="5918608at2"/>
<gene>
    <name evidence="1" type="ORF">GR328_12175</name>
</gene>
<evidence type="ECO:0000313" key="1">
    <source>
        <dbReference type="EMBL" id="MXQ12208.1"/>
    </source>
</evidence>
<name>A0A7X3MSF9_9HYPH</name>
<organism evidence="1 2">
    <name type="scientific">Microvirga makkahensis</name>
    <dbReference type="NCBI Taxonomy" id="1128670"/>
    <lineage>
        <taxon>Bacteria</taxon>
        <taxon>Pseudomonadati</taxon>
        <taxon>Pseudomonadota</taxon>
        <taxon>Alphaproteobacteria</taxon>
        <taxon>Hyphomicrobiales</taxon>
        <taxon>Methylobacteriaceae</taxon>
        <taxon>Microvirga</taxon>
    </lineage>
</organism>
<accession>A0A7X3MSF9</accession>
<keyword evidence="2" id="KW-1185">Reference proteome</keyword>
<protein>
    <submittedName>
        <fullName evidence="1">Uncharacterized protein</fullName>
    </submittedName>
</protein>
<comment type="caution">
    <text evidence="1">The sequence shown here is derived from an EMBL/GenBank/DDBJ whole genome shotgun (WGS) entry which is preliminary data.</text>
</comment>